<dbReference type="RefSeq" id="WP_254757630.1">
    <property type="nucleotide sequence ID" value="NZ_JANCLT010000002.1"/>
</dbReference>
<keyword evidence="2" id="KW-0175">Coiled coil</keyword>
<keyword evidence="4" id="KW-1185">Reference proteome</keyword>
<comment type="caution">
    <text evidence="3">The sequence shown here is derived from an EMBL/GenBank/DDBJ whole genome shotgun (WGS) entry which is preliminary data.</text>
</comment>
<dbReference type="Pfam" id="PF04012">
    <property type="entry name" value="PspA_IM30"/>
    <property type="match status" value="1"/>
</dbReference>
<gene>
    <name evidence="3" type="ORF">NK662_04060</name>
</gene>
<accession>A0AA41X331</accession>
<dbReference type="InterPro" id="IPR007157">
    <property type="entry name" value="PspA_VIPP1"/>
</dbReference>
<reference evidence="3" key="1">
    <citation type="submission" date="2022-07" db="EMBL/GenBank/DDBJ databases">
        <authorList>
            <person name="Li W.-J."/>
            <person name="Deng Q.-Q."/>
        </authorList>
    </citation>
    <scope>NUCLEOTIDE SEQUENCE</scope>
    <source>
        <strain evidence="3">SYSU M60031</strain>
    </source>
</reference>
<dbReference type="EMBL" id="JANCLT010000002">
    <property type="protein sequence ID" value="MCP8967712.1"/>
    <property type="molecule type" value="Genomic_DNA"/>
</dbReference>
<evidence type="ECO:0000256" key="1">
    <source>
        <dbReference type="ARBA" id="ARBA00043985"/>
    </source>
</evidence>
<dbReference type="PANTHER" id="PTHR31088:SF6">
    <property type="entry name" value="PHAGE SHOCK PROTEIN A"/>
    <property type="match status" value="1"/>
</dbReference>
<evidence type="ECO:0000256" key="2">
    <source>
        <dbReference type="SAM" id="Coils"/>
    </source>
</evidence>
<sequence length="214" mass="23856">MGILKRISTMVKADVHELLDKAENPISLLNQYMRELEEQVGKAKDALGQQLYLERRQEQLVAEAAAVVAKRARQAELAVAKNDDAIAKIALQEKLQQEAKLKLYEEQYAAMKQQTAALKEQIDILLEKYNELANKRFVLLSRAHAAKAQQQNQAVLATFDADGAVKGFNRVEEYVQKLEAQAAAGAYFVPAAPAASHELQEAVERELAKLKESK</sequence>
<organism evidence="3 4">
    <name type="scientific">Ectobacillus ponti</name>
    <dbReference type="NCBI Taxonomy" id="2961894"/>
    <lineage>
        <taxon>Bacteria</taxon>
        <taxon>Bacillati</taxon>
        <taxon>Bacillota</taxon>
        <taxon>Bacilli</taxon>
        <taxon>Bacillales</taxon>
        <taxon>Bacillaceae</taxon>
        <taxon>Ectobacillus</taxon>
    </lineage>
</organism>
<comment type="similarity">
    <text evidence="1">Belongs to the PspA/Vipp/IM30 family.</text>
</comment>
<dbReference type="AlphaFoldDB" id="A0AA41X331"/>
<protein>
    <submittedName>
        <fullName evidence="3">PspA/IM30 family protein</fullName>
    </submittedName>
</protein>
<dbReference type="Proteomes" id="UP001156102">
    <property type="component" value="Unassembled WGS sequence"/>
</dbReference>
<feature type="coiled-coil region" evidence="2">
    <location>
        <begin position="87"/>
        <end position="135"/>
    </location>
</feature>
<name>A0AA41X331_9BACI</name>
<evidence type="ECO:0000313" key="4">
    <source>
        <dbReference type="Proteomes" id="UP001156102"/>
    </source>
</evidence>
<proteinExistence type="inferred from homology"/>
<dbReference type="PANTHER" id="PTHR31088">
    <property type="entry name" value="MEMBRANE-ASSOCIATED PROTEIN VIPP1, CHLOROPLASTIC"/>
    <property type="match status" value="1"/>
</dbReference>
<evidence type="ECO:0000313" key="3">
    <source>
        <dbReference type="EMBL" id="MCP8967712.1"/>
    </source>
</evidence>